<accession>A0A6A6ZRU5</accession>
<gene>
    <name evidence="2" type="ORF">CC86DRAFT_66113</name>
</gene>
<evidence type="ECO:0000256" key="1">
    <source>
        <dbReference type="SAM" id="MobiDB-lite"/>
    </source>
</evidence>
<reference evidence="2" key="1">
    <citation type="journal article" date="2020" name="Stud. Mycol.">
        <title>101 Dothideomycetes genomes: a test case for predicting lifestyles and emergence of pathogens.</title>
        <authorList>
            <person name="Haridas S."/>
            <person name="Albert R."/>
            <person name="Binder M."/>
            <person name="Bloem J."/>
            <person name="Labutti K."/>
            <person name="Salamov A."/>
            <person name="Andreopoulos B."/>
            <person name="Baker S."/>
            <person name="Barry K."/>
            <person name="Bills G."/>
            <person name="Bluhm B."/>
            <person name="Cannon C."/>
            <person name="Castanera R."/>
            <person name="Culley D."/>
            <person name="Daum C."/>
            <person name="Ezra D."/>
            <person name="Gonzalez J."/>
            <person name="Henrissat B."/>
            <person name="Kuo A."/>
            <person name="Liang C."/>
            <person name="Lipzen A."/>
            <person name="Lutzoni F."/>
            <person name="Magnuson J."/>
            <person name="Mondo S."/>
            <person name="Nolan M."/>
            <person name="Ohm R."/>
            <person name="Pangilinan J."/>
            <person name="Park H.-J."/>
            <person name="Ramirez L."/>
            <person name="Alfaro M."/>
            <person name="Sun H."/>
            <person name="Tritt A."/>
            <person name="Yoshinaga Y."/>
            <person name="Zwiers L.-H."/>
            <person name="Turgeon B."/>
            <person name="Goodwin S."/>
            <person name="Spatafora J."/>
            <person name="Crous P."/>
            <person name="Grigoriev I."/>
        </authorList>
    </citation>
    <scope>NUCLEOTIDE SEQUENCE</scope>
    <source>
        <strain evidence="2">CBS 113818</strain>
    </source>
</reference>
<keyword evidence="3" id="KW-1185">Reference proteome</keyword>
<feature type="region of interest" description="Disordered" evidence="1">
    <location>
        <begin position="188"/>
        <end position="212"/>
    </location>
</feature>
<dbReference type="Proteomes" id="UP000799424">
    <property type="component" value="Unassembled WGS sequence"/>
</dbReference>
<protein>
    <submittedName>
        <fullName evidence="2">Uncharacterized protein</fullName>
    </submittedName>
</protein>
<name>A0A6A6ZRU5_9PLEO</name>
<dbReference type="EMBL" id="MU006232">
    <property type="protein sequence ID" value="KAF2823339.1"/>
    <property type="molecule type" value="Genomic_DNA"/>
</dbReference>
<evidence type="ECO:0000313" key="2">
    <source>
        <dbReference type="EMBL" id="KAF2823339.1"/>
    </source>
</evidence>
<organism evidence="2 3">
    <name type="scientific">Ophiobolus disseminans</name>
    <dbReference type="NCBI Taxonomy" id="1469910"/>
    <lineage>
        <taxon>Eukaryota</taxon>
        <taxon>Fungi</taxon>
        <taxon>Dikarya</taxon>
        <taxon>Ascomycota</taxon>
        <taxon>Pezizomycotina</taxon>
        <taxon>Dothideomycetes</taxon>
        <taxon>Pleosporomycetidae</taxon>
        <taxon>Pleosporales</taxon>
        <taxon>Pleosporineae</taxon>
        <taxon>Phaeosphaeriaceae</taxon>
        <taxon>Ophiobolus</taxon>
    </lineage>
</organism>
<evidence type="ECO:0000313" key="3">
    <source>
        <dbReference type="Proteomes" id="UP000799424"/>
    </source>
</evidence>
<sequence>MQQGSCSAAHQEHTKRGRIRNIFQATSPTTRAKAAVHRHPCRRAAVHVGFALCQAHLTAVRSLALEVVHKSQLHHPLHSTTRLKPRRHLRLPEPSSLPLKSSRRKRLTLDRTRRCGYSRIQIRNGSATEIFLVAARRRPCWHQSRHSRTCMWTEHHETNSHTRTDLLAWQLAYLTHLDVLSKSDDMRHHQAMAPRAEPDNKGLGAYPRALGR</sequence>
<proteinExistence type="predicted"/>
<dbReference type="AlphaFoldDB" id="A0A6A6ZRU5"/>